<proteinExistence type="predicted"/>
<evidence type="ECO:0000313" key="2">
    <source>
        <dbReference type="Proteomes" id="UP001198565"/>
    </source>
</evidence>
<organism evidence="1 2">
    <name type="scientific">Streptantibioticus parmotrematis</name>
    <dbReference type="NCBI Taxonomy" id="2873249"/>
    <lineage>
        <taxon>Bacteria</taxon>
        <taxon>Bacillati</taxon>
        <taxon>Actinomycetota</taxon>
        <taxon>Actinomycetes</taxon>
        <taxon>Kitasatosporales</taxon>
        <taxon>Streptomycetaceae</taxon>
        <taxon>Streptantibioticus</taxon>
    </lineage>
</organism>
<reference evidence="1 2" key="1">
    <citation type="submission" date="2021-08" db="EMBL/GenBank/DDBJ databases">
        <title>Streptomyces sp. PTM05 isolated from lichen.</title>
        <authorList>
            <person name="Somphong A."/>
            <person name="Phongsopitanun W."/>
            <person name="Tanasupawat S."/>
        </authorList>
    </citation>
    <scope>NUCLEOTIDE SEQUENCE [LARGE SCALE GENOMIC DNA]</scope>
    <source>
        <strain evidence="1 2">Ptm05</strain>
    </source>
</reference>
<comment type="caution">
    <text evidence="1">The sequence shown here is derived from an EMBL/GenBank/DDBJ whole genome shotgun (WGS) entry which is preliminary data.</text>
</comment>
<dbReference type="InterPro" id="IPR047715">
    <property type="entry name" value="EboA_dom"/>
</dbReference>
<sequence>MIDALHDTLAARLPAPQWERLGQWRRRVSESPHDVREFFPRAGREIGRGDLVGPAETGHPCRGWRTDDAARTLLLAALPQRGDDLVAELRWLYETGDAAERHAVLRSLDPLDLRADTDTLDGALPLVHDALRANDLRMVTAAVGDYTARHLPAPAWRHAVLKCVFTGIPLSAVSGLDERADPELLRMLNDFAAERTAAGRAVPPDVATFLRAHPAP</sequence>
<gene>
    <name evidence="1" type="ORF">K7472_10370</name>
</gene>
<dbReference type="RefSeq" id="WP_222976442.1">
    <property type="nucleotide sequence ID" value="NZ_JAINVZ010000005.1"/>
</dbReference>
<accession>A0ABS7QPY3</accession>
<dbReference type="NCBIfam" id="NF035938">
    <property type="entry name" value="EboA_domain"/>
    <property type="match status" value="1"/>
</dbReference>
<dbReference type="EMBL" id="JAINVZ010000005">
    <property type="protein sequence ID" value="MBY8885249.1"/>
    <property type="molecule type" value="Genomic_DNA"/>
</dbReference>
<keyword evidence="2" id="KW-1185">Reference proteome</keyword>
<name>A0ABS7QPY3_9ACTN</name>
<protein>
    <submittedName>
        <fullName evidence="1">EboA domain-containing protein</fullName>
    </submittedName>
</protein>
<evidence type="ECO:0000313" key="1">
    <source>
        <dbReference type="EMBL" id="MBY8885249.1"/>
    </source>
</evidence>
<dbReference type="Proteomes" id="UP001198565">
    <property type="component" value="Unassembled WGS sequence"/>
</dbReference>